<dbReference type="PROSITE" id="PS50042">
    <property type="entry name" value="CNMP_BINDING_3"/>
    <property type="match status" value="1"/>
</dbReference>
<dbReference type="SUPFAM" id="SSF46785">
    <property type="entry name" value="Winged helix' DNA-binding domain"/>
    <property type="match status" value="1"/>
</dbReference>
<feature type="domain" description="HTH crp-type" evidence="5">
    <location>
        <begin position="158"/>
        <end position="217"/>
    </location>
</feature>
<protein>
    <recommendedName>
        <fullName evidence="7">Transcriptional regulator, Crp/Fnr family</fullName>
    </recommendedName>
</protein>
<keyword evidence="1" id="KW-0805">Transcription regulation</keyword>
<dbReference type="PANTHER" id="PTHR24567:SF26">
    <property type="entry name" value="REGULATORY PROTEIN YEIL"/>
    <property type="match status" value="1"/>
</dbReference>
<dbReference type="SUPFAM" id="SSF51206">
    <property type="entry name" value="cAMP-binding domain-like"/>
    <property type="match status" value="1"/>
</dbReference>
<dbReference type="PROSITE" id="PS51063">
    <property type="entry name" value="HTH_CRP_2"/>
    <property type="match status" value="1"/>
</dbReference>
<proteinExistence type="predicted"/>
<reference evidence="6" key="1">
    <citation type="submission" date="2020-01" db="EMBL/GenBank/DDBJ databases">
        <authorList>
            <person name="Meier V. D."/>
            <person name="Meier V D."/>
        </authorList>
    </citation>
    <scope>NUCLEOTIDE SEQUENCE</scope>
    <source>
        <strain evidence="6">HLG_WM_MAG_04</strain>
    </source>
</reference>
<evidence type="ECO:0000256" key="2">
    <source>
        <dbReference type="ARBA" id="ARBA00023125"/>
    </source>
</evidence>
<evidence type="ECO:0000259" key="5">
    <source>
        <dbReference type="PROSITE" id="PS51063"/>
    </source>
</evidence>
<evidence type="ECO:0008006" key="7">
    <source>
        <dbReference type="Google" id="ProtNLM"/>
    </source>
</evidence>
<dbReference type="InterPro" id="IPR036388">
    <property type="entry name" value="WH-like_DNA-bd_sf"/>
</dbReference>
<dbReference type="InterPro" id="IPR000595">
    <property type="entry name" value="cNMP-bd_dom"/>
</dbReference>
<dbReference type="CDD" id="cd00038">
    <property type="entry name" value="CAP_ED"/>
    <property type="match status" value="1"/>
</dbReference>
<dbReference type="AlphaFoldDB" id="A0A6S6SKK2"/>
<dbReference type="GO" id="GO:0005829">
    <property type="term" value="C:cytosol"/>
    <property type="evidence" value="ECO:0007669"/>
    <property type="project" value="TreeGrafter"/>
</dbReference>
<gene>
    <name evidence="6" type="ORF">HELGO_WM3112</name>
</gene>
<evidence type="ECO:0000256" key="3">
    <source>
        <dbReference type="ARBA" id="ARBA00023163"/>
    </source>
</evidence>
<dbReference type="Pfam" id="PF13545">
    <property type="entry name" value="HTH_Crp_2"/>
    <property type="match status" value="1"/>
</dbReference>
<dbReference type="InterPro" id="IPR018490">
    <property type="entry name" value="cNMP-bd_dom_sf"/>
</dbReference>
<dbReference type="InterPro" id="IPR012318">
    <property type="entry name" value="HTH_CRP"/>
</dbReference>
<dbReference type="Gene3D" id="2.60.120.10">
    <property type="entry name" value="Jelly Rolls"/>
    <property type="match status" value="1"/>
</dbReference>
<sequence length="225" mass="26218">MIFIHRFGYTRFMILSKLKKVKTFQGLSDNELQEIIDISMVKKLSKDNILFYEGEVAEYFYVLLTGKLKCYKNDLKGKEIILHYFTQPLLIAEMPSLENITFPATAVVMTDKTEVFLMNRKKFLALLNDNKEFTFKVIKSLTQKMVELEIAINRHLIYDSTTKVCSYILEHPKNLTKSKQKEIASFLNMAPETLSRVLNKLKKMGVLNKDCKLIDKPQLQTLLDF</sequence>
<dbReference type="GO" id="GO:0003700">
    <property type="term" value="F:DNA-binding transcription factor activity"/>
    <property type="evidence" value="ECO:0007669"/>
    <property type="project" value="TreeGrafter"/>
</dbReference>
<name>A0A6S6SKK2_9BACT</name>
<feature type="domain" description="Cyclic nucleotide-binding" evidence="4">
    <location>
        <begin position="23"/>
        <end position="144"/>
    </location>
</feature>
<dbReference type="InterPro" id="IPR036390">
    <property type="entry name" value="WH_DNA-bd_sf"/>
</dbReference>
<dbReference type="Pfam" id="PF00027">
    <property type="entry name" value="cNMP_binding"/>
    <property type="match status" value="1"/>
</dbReference>
<keyword evidence="3" id="KW-0804">Transcription</keyword>
<dbReference type="InterPro" id="IPR014710">
    <property type="entry name" value="RmlC-like_jellyroll"/>
</dbReference>
<evidence type="ECO:0000256" key="1">
    <source>
        <dbReference type="ARBA" id="ARBA00023015"/>
    </source>
</evidence>
<dbReference type="SMART" id="SM00100">
    <property type="entry name" value="cNMP"/>
    <property type="match status" value="1"/>
</dbReference>
<dbReference type="GO" id="GO:0003677">
    <property type="term" value="F:DNA binding"/>
    <property type="evidence" value="ECO:0007669"/>
    <property type="project" value="UniProtKB-KW"/>
</dbReference>
<organism evidence="6">
    <name type="scientific">uncultured Sulfurovum sp</name>
    <dbReference type="NCBI Taxonomy" id="269237"/>
    <lineage>
        <taxon>Bacteria</taxon>
        <taxon>Pseudomonadati</taxon>
        <taxon>Campylobacterota</taxon>
        <taxon>Epsilonproteobacteria</taxon>
        <taxon>Campylobacterales</taxon>
        <taxon>Sulfurovaceae</taxon>
        <taxon>Sulfurovum</taxon>
        <taxon>environmental samples</taxon>
    </lineage>
</organism>
<dbReference type="PANTHER" id="PTHR24567">
    <property type="entry name" value="CRP FAMILY TRANSCRIPTIONAL REGULATORY PROTEIN"/>
    <property type="match status" value="1"/>
</dbReference>
<dbReference type="InterPro" id="IPR050397">
    <property type="entry name" value="Env_Response_Regulators"/>
</dbReference>
<accession>A0A6S6SKK2</accession>
<keyword evidence="2" id="KW-0238">DNA-binding</keyword>
<evidence type="ECO:0000313" key="6">
    <source>
        <dbReference type="EMBL" id="CAA6805749.1"/>
    </source>
</evidence>
<evidence type="ECO:0000259" key="4">
    <source>
        <dbReference type="PROSITE" id="PS50042"/>
    </source>
</evidence>
<dbReference type="EMBL" id="CACVAX010000013">
    <property type="protein sequence ID" value="CAA6805749.1"/>
    <property type="molecule type" value="Genomic_DNA"/>
</dbReference>
<dbReference type="Gene3D" id="1.10.10.10">
    <property type="entry name" value="Winged helix-like DNA-binding domain superfamily/Winged helix DNA-binding domain"/>
    <property type="match status" value="1"/>
</dbReference>